<dbReference type="PROSITE" id="PS50097">
    <property type="entry name" value="BTB"/>
    <property type="match status" value="1"/>
</dbReference>
<accession>A0ABR1SDD0</accession>
<name>A0ABR1SDD0_9PEZI</name>
<organism evidence="3 4">
    <name type="scientific">Apiospora rasikravindrae</name>
    <dbReference type="NCBI Taxonomy" id="990691"/>
    <lineage>
        <taxon>Eukaryota</taxon>
        <taxon>Fungi</taxon>
        <taxon>Dikarya</taxon>
        <taxon>Ascomycota</taxon>
        <taxon>Pezizomycotina</taxon>
        <taxon>Sordariomycetes</taxon>
        <taxon>Xylariomycetidae</taxon>
        <taxon>Amphisphaeriales</taxon>
        <taxon>Apiosporaceae</taxon>
        <taxon>Apiospora</taxon>
    </lineage>
</organism>
<feature type="compositionally biased region" description="Polar residues" evidence="1">
    <location>
        <begin position="322"/>
        <end position="331"/>
    </location>
</feature>
<dbReference type="EMBL" id="JAQQWK010000010">
    <property type="protein sequence ID" value="KAK8029731.1"/>
    <property type="molecule type" value="Genomic_DNA"/>
</dbReference>
<reference evidence="3 4" key="1">
    <citation type="submission" date="2023-01" db="EMBL/GenBank/DDBJ databases">
        <title>Analysis of 21 Apiospora genomes using comparative genomics revels a genus with tremendous synthesis potential of carbohydrate active enzymes and secondary metabolites.</title>
        <authorList>
            <person name="Sorensen T."/>
        </authorList>
    </citation>
    <scope>NUCLEOTIDE SEQUENCE [LARGE SCALE GENOMIC DNA]</scope>
    <source>
        <strain evidence="3 4">CBS 33761</strain>
    </source>
</reference>
<sequence>MAAISPNARSDEKLLLTGNFSDVLVRCGDEDWRLHKLMLSSRCLYFRTGLSNAWVKCHYLSNKTCTSNLLKLTKVLPKMLGNPAFFYIDEQDVQAVWWIVIWIYTGCLPGEILAEDGSNITACLRLIHCSRVFLLPDLTAYAQNHLYHTLQKTMIEAQTAFCMADNSKVQFDVSDLYGFFAGVEKVYEKEGDDNEFAGEKQYFTNVVKGAHFWPLLDSNFQMMTRHCPQFWAEVMSLQETAITDGAHWPYLKPDECHKCEHSPWQFDDLPRSTHWATLKLVKGKCQATCNRCAGDEERKLWYKLRQEEERKFPSESEDNEGGPNTSSNSDTGEQHPPSAISEAKCVGITGARKDSYQTQESDSKWLEWLSKVSEAAIPTETRKAHWKKKIDEMRQAAQGRGRTVG</sequence>
<feature type="region of interest" description="Disordered" evidence="1">
    <location>
        <begin position="310"/>
        <end position="338"/>
    </location>
</feature>
<evidence type="ECO:0000259" key="2">
    <source>
        <dbReference type="PROSITE" id="PS50097"/>
    </source>
</evidence>
<dbReference type="InterPro" id="IPR011333">
    <property type="entry name" value="SKP1/BTB/POZ_sf"/>
</dbReference>
<dbReference type="Gene3D" id="3.30.710.10">
    <property type="entry name" value="Potassium Channel Kv1.1, Chain A"/>
    <property type="match status" value="1"/>
</dbReference>
<dbReference type="Proteomes" id="UP001444661">
    <property type="component" value="Unassembled WGS sequence"/>
</dbReference>
<evidence type="ECO:0000256" key="1">
    <source>
        <dbReference type="SAM" id="MobiDB-lite"/>
    </source>
</evidence>
<dbReference type="InterPro" id="IPR000210">
    <property type="entry name" value="BTB/POZ_dom"/>
</dbReference>
<dbReference type="SUPFAM" id="SSF54695">
    <property type="entry name" value="POZ domain"/>
    <property type="match status" value="1"/>
</dbReference>
<evidence type="ECO:0000313" key="3">
    <source>
        <dbReference type="EMBL" id="KAK8029731.1"/>
    </source>
</evidence>
<proteinExistence type="predicted"/>
<protein>
    <submittedName>
        <fullName evidence="3">BTB/POZ protein</fullName>
    </submittedName>
</protein>
<keyword evidence="4" id="KW-1185">Reference proteome</keyword>
<gene>
    <name evidence="3" type="ORF">PG993_011022</name>
</gene>
<dbReference type="CDD" id="cd18186">
    <property type="entry name" value="BTB_POZ_ZBTB_KLHL-like"/>
    <property type="match status" value="1"/>
</dbReference>
<evidence type="ECO:0000313" key="4">
    <source>
        <dbReference type="Proteomes" id="UP001444661"/>
    </source>
</evidence>
<feature type="domain" description="BTB" evidence="2">
    <location>
        <begin position="21"/>
        <end position="106"/>
    </location>
</feature>
<comment type="caution">
    <text evidence="3">The sequence shown here is derived from an EMBL/GenBank/DDBJ whole genome shotgun (WGS) entry which is preliminary data.</text>
</comment>